<feature type="chain" id="PRO_5009206905" description="SmpA / OmlA family protein" evidence="1">
    <location>
        <begin position="19"/>
        <end position="104"/>
    </location>
</feature>
<evidence type="ECO:0000256" key="1">
    <source>
        <dbReference type="SAM" id="SignalP"/>
    </source>
</evidence>
<evidence type="ECO:0000313" key="3">
    <source>
        <dbReference type="Proteomes" id="UP000175989"/>
    </source>
</evidence>
<gene>
    <name evidence="2" type="ORF">DUPY_37550</name>
</gene>
<dbReference type="AlphaFoldDB" id="A0A1E7WF69"/>
<organism evidence="2 3">
    <name type="scientific">Duganella phyllosphaerae</name>
    <dbReference type="NCBI Taxonomy" id="762836"/>
    <lineage>
        <taxon>Bacteria</taxon>
        <taxon>Pseudomonadati</taxon>
        <taxon>Pseudomonadota</taxon>
        <taxon>Betaproteobacteria</taxon>
        <taxon>Burkholderiales</taxon>
        <taxon>Oxalobacteraceae</taxon>
        <taxon>Telluria group</taxon>
        <taxon>Duganella</taxon>
    </lineage>
</organism>
<dbReference type="PROSITE" id="PS51257">
    <property type="entry name" value="PROKAR_LIPOPROTEIN"/>
    <property type="match status" value="1"/>
</dbReference>
<keyword evidence="3" id="KW-1185">Reference proteome</keyword>
<feature type="signal peptide" evidence="1">
    <location>
        <begin position="1"/>
        <end position="18"/>
    </location>
</feature>
<dbReference type="EMBL" id="LROM01000103">
    <property type="protein sequence ID" value="OEZ97009.1"/>
    <property type="molecule type" value="Genomic_DNA"/>
</dbReference>
<sequence length="104" mass="11725">MKKLLLLVSLPLLLAACAAPQPMPTAEQFAALRLQQATKETVLRQLGAPSDQVRYASVDGDVWVYRYKEAGVWDSLMHVEFDRKGVLQAMVSGPEPERESRWLR</sequence>
<dbReference type="RefSeq" id="WP_070250027.1">
    <property type="nucleotide sequence ID" value="NZ_LROM01000103.1"/>
</dbReference>
<accession>A0A1E7WF69</accession>
<dbReference type="OrthoDB" id="8962020at2"/>
<evidence type="ECO:0008006" key="4">
    <source>
        <dbReference type="Google" id="ProtNLM"/>
    </source>
</evidence>
<comment type="caution">
    <text evidence="2">The sequence shown here is derived from an EMBL/GenBank/DDBJ whole genome shotgun (WGS) entry which is preliminary data.</text>
</comment>
<reference evidence="3" key="1">
    <citation type="journal article" date="2016" name="Front. Microbiol.">
        <title>Molecular Keys to the Janthinobacterium and Duganella spp. Interaction with the Plant Pathogen Fusarium graminearum.</title>
        <authorList>
            <person name="Haack F.S."/>
            <person name="Poehlein A."/>
            <person name="Kroger C."/>
            <person name="Voigt C.A."/>
            <person name="Piepenbring M."/>
            <person name="Bode H.B."/>
            <person name="Daniel R."/>
            <person name="Schafer W."/>
            <person name="Streit W.R."/>
        </authorList>
    </citation>
    <scope>NUCLEOTIDE SEQUENCE [LARGE SCALE GENOMIC DNA]</scope>
    <source>
        <strain evidence="3">T54</strain>
    </source>
</reference>
<keyword evidence="1" id="KW-0732">Signal</keyword>
<name>A0A1E7WF69_9BURK</name>
<dbReference type="Proteomes" id="UP000175989">
    <property type="component" value="Unassembled WGS sequence"/>
</dbReference>
<evidence type="ECO:0000313" key="2">
    <source>
        <dbReference type="EMBL" id="OEZ97009.1"/>
    </source>
</evidence>
<protein>
    <recommendedName>
        <fullName evidence="4">SmpA / OmlA family protein</fullName>
    </recommendedName>
</protein>
<proteinExistence type="predicted"/>